<evidence type="ECO:0000256" key="1">
    <source>
        <dbReference type="SAM" id="Phobius"/>
    </source>
</evidence>
<evidence type="ECO:0008006" key="4">
    <source>
        <dbReference type="Google" id="ProtNLM"/>
    </source>
</evidence>
<feature type="transmembrane region" description="Helical" evidence="1">
    <location>
        <begin position="103"/>
        <end position="121"/>
    </location>
</feature>
<sequence>MKQMVPPIDRLLSSRAPTKEPVTMPHPLMLRLLAIAVLLPSTLCAAFGTLLGVAWAADALQRGQHLGAAMALIAAIAAGWFGLVTAWRLYYQMLRRNVTLDRRIAWCGLASAALVCIGLMATTGGSLMVRIAFFGWPLLAAAFFGACLRIADQTERL</sequence>
<organism evidence="2 3">
    <name type="scientific">Comamonas antarctica</name>
    <dbReference type="NCBI Taxonomy" id="2743470"/>
    <lineage>
        <taxon>Bacteria</taxon>
        <taxon>Pseudomonadati</taxon>
        <taxon>Pseudomonadota</taxon>
        <taxon>Betaproteobacteria</taxon>
        <taxon>Burkholderiales</taxon>
        <taxon>Comamonadaceae</taxon>
        <taxon>Comamonas</taxon>
    </lineage>
</organism>
<gene>
    <name evidence="2" type="ORF">HUK68_19420</name>
</gene>
<evidence type="ECO:0000313" key="2">
    <source>
        <dbReference type="EMBL" id="QKV54889.1"/>
    </source>
</evidence>
<dbReference type="AlphaFoldDB" id="A0A6N1X610"/>
<dbReference type="Proteomes" id="UP000509579">
    <property type="component" value="Chromosome"/>
</dbReference>
<evidence type="ECO:0000313" key="3">
    <source>
        <dbReference type="Proteomes" id="UP000509579"/>
    </source>
</evidence>
<proteinExistence type="predicted"/>
<feature type="transmembrane region" description="Helical" evidence="1">
    <location>
        <begin position="127"/>
        <end position="151"/>
    </location>
</feature>
<accession>A0A6N1X610</accession>
<keyword evidence="1" id="KW-1133">Transmembrane helix</keyword>
<reference evidence="2 3" key="1">
    <citation type="submission" date="2020-06" db="EMBL/GenBank/DDBJ databases">
        <title>Acidovorax antarctica sp. nov., isolated from Corinth ice sheet soil, Antarctic Fields Peninsula.</title>
        <authorList>
            <person name="Xu Q."/>
            <person name="Peng F."/>
        </authorList>
    </citation>
    <scope>NUCLEOTIDE SEQUENCE [LARGE SCALE GENOMIC DNA]</scope>
    <source>
        <strain evidence="2 3">16-35-5</strain>
    </source>
</reference>
<keyword evidence="1" id="KW-0472">Membrane</keyword>
<keyword evidence="3" id="KW-1185">Reference proteome</keyword>
<keyword evidence="1" id="KW-0812">Transmembrane</keyword>
<dbReference type="RefSeq" id="WP_175505685.1">
    <property type="nucleotide sequence ID" value="NZ_CP054840.1"/>
</dbReference>
<feature type="transmembrane region" description="Helical" evidence="1">
    <location>
        <begin position="66"/>
        <end position="91"/>
    </location>
</feature>
<dbReference type="EMBL" id="CP054840">
    <property type="protein sequence ID" value="QKV54889.1"/>
    <property type="molecule type" value="Genomic_DNA"/>
</dbReference>
<name>A0A6N1X610_9BURK</name>
<protein>
    <recommendedName>
        <fullName evidence="4">Transmembrane protein</fullName>
    </recommendedName>
</protein>
<dbReference type="KEGG" id="aant:HUK68_19420"/>